<protein>
    <submittedName>
        <fullName evidence="2">Nitrate/nitrite transporter NrtS</fullName>
    </submittedName>
</protein>
<evidence type="ECO:0000313" key="3">
    <source>
        <dbReference type="Proteomes" id="UP001576780"/>
    </source>
</evidence>
<dbReference type="EMBL" id="JBHFNT010000160">
    <property type="protein sequence ID" value="MFB2836571.1"/>
    <property type="molecule type" value="Genomic_DNA"/>
</dbReference>
<proteinExistence type="predicted"/>
<dbReference type="NCBIfam" id="NF038050">
    <property type="entry name" value="NrtS"/>
    <property type="match status" value="1"/>
</dbReference>
<comment type="caution">
    <text evidence="2">The sequence shown here is derived from an EMBL/GenBank/DDBJ whole genome shotgun (WGS) entry which is preliminary data.</text>
</comment>
<gene>
    <name evidence="2" type="primary">nrtS</name>
    <name evidence="2" type="ORF">ACE1CA_18720</name>
</gene>
<dbReference type="RefSeq" id="WP_413278948.1">
    <property type="nucleotide sequence ID" value="NZ_JBHFNT010000160.1"/>
</dbReference>
<feature type="transmembrane region" description="Helical" evidence="1">
    <location>
        <begin position="33"/>
        <end position="51"/>
    </location>
</feature>
<evidence type="ECO:0000256" key="1">
    <source>
        <dbReference type="SAM" id="Phobius"/>
    </source>
</evidence>
<sequence length="60" mass="6731">MPTALKVAAVVGTILFLINHGSAVIKGEMNRDRWISAGLTYIIPYCVNIHGQYVSRMRKR</sequence>
<dbReference type="Proteomes" id="UP001576780">
    <property type="component" value="Unassembled WGS sequence"/>
</dbReference>
<dbReference type="InterPro" id="IPR047700">
    <property type="entry name" value="NrtS-like"/>
</dbReference>
<reference evidence="2 3" key="1">
    <citation type="submission" date="2024-09" db="EMBL/GenBank/DDBJ databases">
        <title>Floridaenema gen nov. (Aerosakkonemataceae, Aerosakkonematales ord. nov., Cyanobacteria) from benthic tropical and subtropical fresh waters, with the description of four new species.</title>
        <authorList>
            <person name="Moretto J.A."/>
            <person name="Berthold D.E."/>
            <person name="Lefler F.W."/>
            <person name="Huang I.-S."/>
            <person name="Laughinghouse H. IV."/>
        </authorList>
    </citation>
    <scope>NUCLEOTIDE SEQUENCE [LARGE SCALE GENOMIC DNA]</scope>
    <source>
        <strain evidence="2 3">BLCC-F167</strain>
    </source>
</reference>
<keyword evidence="1" id="KW-0812">Transmembrane</keyword>
<evidence type="ECO:0000313" key="2">
    <source>
        <dbReference type="EMBL" id="MFB2836571.1"/>
    </source>
</evidence>
<keyword evidence="1" id="KW-0472">Membrane</keyword>
<name>A0ABV4WNA1_9CYAN</name>
<accession>A0ABV4WNA1</accession>
<organism evidence="2 3">
    <name type="scientific">Floridaenema evergladense BLCC-F167</name>
    <dbReference type="NCBI Taxonomy" id="3153639"/>
    <lineage>
        <taxon>Bacteria</taxon>
        <taxon>Bacillati</taxon>
        <taxon>Cyanobacteriota</taxon>
        <taxon>Cyanophyceae</taxon>
        <taxon>Oscillatoriophycideae</taxon>
        <taxon>Aerosakkonematales</taxon>
        <taxon>Aerosakkonemataceae</taxon>
        <taxon>Floridanema</taxon>
        <taxon>Floridanema evergladense</taxon>
    </lineage>
</organism>
<keyword evidence="3" id="KW-1185">Reference proteome</keyword>
<keyword evidence="1" id="KW-1133">Transmembrane helix</keyword>